<keyword evidence="17" id="KW-1185">Reference proteome</keyword>
<dbReference type="EMBL" id="REGN01003291">
    <property type="protein sequence ID" value="RNA23412.1"/>
    <property type="molecule type" value="Genomic_DNA"/>
</dbReference>
<dbReference type="PROSITE" id="PS50011">
    <property type="entry name" value="PROTEIN_KINASE_DOM"/>
    <property type="match status" value="1"/>
</dbReference>
<evidence type="ECO:0000256" key="3">
    <source>
        <dbReference type="ARBA" id="ARBA00016885"/>
    </source>
</evidence>
<comment type="subcellular location">
    <subcellularLocation>
        <location evidence="1">Host cytoplasm</location>
    </subcellularLocation>
</comment>
<evidence type="ECO:0000259" key="15">
    <source>
        <dbReference type="PROSITE" id="PS50011"/>
    </source>
</evidence>
<accession>A0A3M7RIL0</accession>
<dbReference type="Gene3D" id="3.30.200.20">
    <property type="entry name" value="Phosphorylase Kinase, domain 1"/>
    <property type="match status" value="1"/>
</dbReference>
<dbReference type="InterPro" id="IPR011009">
    <property type="entry name" value="Kinase-like_dom_sf"/>
</dbReference>
<dbReference type="Pfam" id="PF00069">
    <property type="entry name" value="Pkinase"/>
    <property type="match status" value="1"/>
</dbReference>
<comment type="catalytic activity">
    <reaction evidence="10">
        <text>L-threonyl-[protein] + ATP = O-phospho-L-threonyl-[protein] + ADP + H(+)</text>
        <dbReference type="Rhea" id="RHEA:46608"/>
        <dbReference type="Rhea" id="RHEA-COMP:11060"/>
        <dbReference type="Rhea" id="RHEA-COMP:11605"/>
        <dbReference type="ChEBI" id="CHEBI:15378"/>
        <dbReference type="ChEBI" id="CHEBI:30013"/>
        <dbReference type="ChEBI" id="CHEBI:30616"/>
        <dbReference type="ChEBI" id="CHEBI:61977"/>
        <dbReference type="ChEBI" id="CHEBI:456216"/>
        <dbReference type="EC" id="2.7.11.1"/>
    </reaction>
</comment>
<dbReference type="SUPFAM" id="SSF56112">
    <property type="entry name" value="Protein kinase-like (PK-like)"/>
    <property type="match status" value="1"/>
</dbReference>
<dbReference type="InterPro" id="IPR017441">
    <property type="entry name" value="Protein_kinase_ATP_BS"/>
</dbReference>
<dbReference type="InterPro" id="IPR009011">
    <property type="entry name" value="Man6P_isomerase_rcpt-bd_dom_sf"/>
</dbReference>
<keyword evidence="6 12" id="KW-0547">Nucleotide-binding</keyword>
<dbReference type="InterPro" id="IPR000719">
    <property type="entry name" value="Prot_kinase_dom"/>
</dbReference>
<feature type="transmembrane region" description="Helical" evidence="13">
    <location>
        <begin position="370"/>
        <end position="394"/>
    </location>
</feature>
<dbReference type="InterPro" id="IPR051138">
    <property type="entry name" value="PIM_Ser/Thr_kinase"/>
</dbReference>
<dbReference type="PANTHER" id="PTHR22984">
    <property type="entry name" value="SERINE/THREONINE-PROTEIN KINASE PIM"/>
    <property type="match status" value="1"/>
</dbReference>
<feature type="signal peptide" evidence="14">
    <location>
        <begin position="1"/>
        <end position="19"/>
    </location>
</feature>
<evidence type="ECO:0000256" key="4">
    <source>
        <dbReference type="ARBA" id="ARBA00022527"/>
    </source>
</evidence>
<evidence type="ECO:0000256" key="2">
    <source>
        <dbReference type="ARBA" id="ARBA00012513"/>
    </source>
</evidence>
<evidence type="ECO:0000256" key="12">
    <source>
        <dbReference type="PROSITE-ProRule" id="PRU10141"/>
    </source>
</evidence>
<gene>
    <name evidence="16" type="ORF">BpHYR1_052832</name>
</gene>
<comment type="catalytic activity">
    <reaction evidence="11">
        <text>L-seryl-[protein] + ATP = O-phospho-L-seryl-[protein] + ADP + H(+)</text>
        <dbReference type="Rhea" id="RHEA:17989"/>
        <dbReference type="Rhea" id="RHEA-COMP:9863"/>
        <dbReference type="Rhea" id="RHEA-COMP:11604"/>
        <dbReference type="ChEBI" id="CHEBI:15378"/>
        <dbReference type="ChEBI" id="CHEBI:29999"/>
        <dbReference type="ChEBI" id="CHEBI:30616"/>
        <dbReference type="ChEBI" id="CHEBI:83421"/>
        <dbReference type="ChEBI" id="CHEBI:456216"/>
        <dbReference type="EC" id="2.7.11.1"/>
    </reaction>
</comment>
<evidence type="ECO:0000256" key="10">
    <source>
        <dbReference type="ARBA" id="ARBA00047899"/>
    </source>
</evidence>
<dbReference type="PROSITE" id="PS00107">
    <property type="entry name" value="PROTEIN_KINASE_ATP"/>
    <property type="match status" value="1"/>
</dbReference>
<dbReference type="Gene3D" id="2.70.130.10">
    <property type="entry name" value="Mannose-6-phosphate receptor binding domain"/>
    <property type="match status" value="2"/>
</dbReference>
<dbReference type="OrthoDB" id="8596411at2759"/>
<dbReference type="Gene3D" id="1.10.510.10">
    <property type="entry name" value="Transferase(Phosphotransferase) domain 1"/>
    <property type="match status" value="1"/>
</dbReference>
<evidence type="ECO:0000256" key="13">
    <source>
        <dbReference type="SAM" id="Phobius"/>
    </source>
</evidence>
<dbReference type="PROSITE" id="PS00108">
    <property type="entry name" value="PROTEIN_KINASE_ST"/>
    <property type="match status" value="1"/>
</dbReference>
<evidence type="ECO:0000256" key="7">
    <source>
        <dbReference type="ARBA" id="ARBA00022777"/>
    </source>
</evidence>
<reference evidence="16 17" key="1">
    <citation type="journal article" date="2018" name="Sci. Rep.">
        <title>Genomic signatures of local adaptation to the degree of environmental predictability in rotifers.</title>
        <authorList>
            <person name="Franch-Gras L."/>
            <person name="Hahn C."/>
            <person name="Garcia-Roger E.M."/>
            <person name="Carmona M.J."/>
            <person name="Serra M."/>
            <person name="Gomez A."/>
        </authorList>
    </citation>
    <scope>NUCLEOTIDE SEQUENCE [LARGE SCALE GENOMIC DNA]</scope>
    <source>
        <strain evidence="16">HYR1</strain>
    </source>
</reference>
<evidence type="ECO:0000256" key="5">
    <source>
        <dbReference type="ARBA" id="ARBA00022679"/>
    </source>
</evidence>
<feature type="chain" id="PRO_5018216450" description="Serine/threonine-protein kinase 1" evidence="14">
    <location>
        <begin position="20"/>
        <end position="733"/>
    </location>
</feature>
<dbReference type="InterPro" id="IPR008271">
    <property type="entry name" value="Ser/Thr_kinase_AS"/>
</dbReference>
<dbReference type="SUPFAM" id="SSF50911">
    <property type="entry name" value="Mannose 6-phosphate receptor domain"/>
    <property type="match status" value="1"/>
</dbReference>
<evidence type="ECO:0000256" key="11">
    <source>
        <dbReference type="ARBA" id="ARBA00048679"/>
    </source>
</evidence>
<keyword evidence="5" id="KW-0808">Transferase</keyword>
<keyword evidence="4" id="KW-0723">Serine/threonine-protein kinase</keyword>
<dbReference type="Proteomes" id="UP000276133">
    <property type="component" value="Unassembled WGS sequence"/>
</dbReference>
<evidence type="ECO:0000313" key="17">
    <source>
        <dbReference type="Proteomes" id="UP000276133"/>
    </source>
</evidence>
<keyword evidence="14" id="KW-0732">Signal</keyword>
<keyword evidence="7 16" id="KW-0418">Kinase</keyword>
<dbReference type="STRING" id="10195.A0A3M7RIL0"/>
<dbReference type="GO" id="GO:0005524">
    <property type="term" value="F:ATP binding"/>
    <property type="evidence" value="ECO:0007669"/>
    <property type="project" value="UniProtKB-UniRule"/>
</dbReference>
<keyword evidence="13" id="KW-1133">Transmembrane helix</keyword>
<name>A0A3M7RIL0_BRAPC</name>
<evidence type="ECO:0000256" key="9">
    <source>
        <dbReference type="ARBA" id="ARBA00023200"/>
    </source>
</evidence>
<feature type="domain" description="Protein kinase" evidence="15">
    <location>
        <begin position="462"/>
        <end position="727"/>
    </location>
</feature>
<organism evidence="16 17">
    <name type="scientific">Brachionus plicatilis</name>
    <name type="common">Marine rotifer</name>
    <name type="synonym">Brachionus muelleri</name>
    <dbReference type="NCBI Taxonomy" id="10195"/>
    <lineage>
        <taxon>Eukaryota</taxon>
        <taxon>Metazoa</taxon>
        <taxon>Spiralia</taxon>
        <taxon>Gnathifera</taxon>
        <taxon>Rotifera</taxon>
        <taxon>Eurotatoria</taxon>
        <taxon>Monogononta</taxon>
        <taxon>Pseudotrocha</taxon>
        <taxon>Ploima</taxon>
        <taxon>Brachionidae</taxon>
        <taxon>Brachionus</taxon>
    </lineage>
</organism>
<comment type="caution">
    <text evidence="16">The sequence shown here is derived from an EMBL/GenBank/DDBJ whole genome shotgun (WGS) entry which is preliminary data.</text>
</comment>
<evidence type="ECO:0000256" key="14">
    <source>
        <dbReference type="SAM" id="SignalP"/>
    </source>
</evidence>
<dbReference type="GO" id="GO:0030430">
    <property type="term" value="C:host cell cytoplasm"/>
    <property type="evidence" value="ECO:0007669"/>
    <property type="project" value="UniProtKB-SubCell"/>
</dbReference>
<dbReference type="AlphaFoldDB" id="A0A3M7RIL0"/>
<dbReference type="SMART" id="SM00220">
    <property type="entry name" value="S_TKc"/>
    <property type="match status" value="1"/>
</dbReference>
<sequence length="733" mass="82779">MKRLFALFGILSLVSLSWARNFDCPSLDGYDITNLTKPTYWQFDLESSICIESTESPCHFYFTFCKFLPPTENTTCLNSSVCQYSSKATNPLEIGHYVQNPFIPKETNGFFADFEGPKISHKGKLCNVSIRMEFDCNSDQPWIPESGPTAAPNPVDSKLDSATCQYYLKFDYAGACHKIVPPTTKTSQSIPTITTTPINPTPAKICKQPDGYDITPLIDPPYWKFDITDGCYIESNVTNTCKLYMAFCKPIESLKGCVGSSVCLQYNLIPPKTVVAGGYTEDPFTSFKKDAFLAQYSDGEEIINPYTGRTCKVEIEVKFECDKKVEWKIPEGNEPGIAPFPSHFSPVSDKTCKLKMTVPYKGACSKKSGLSFGSVLIILIFVFGGLYLGFGFAYQIENSFIHNHSRTDIFMISRRKPSNNKMFSYNFKSNSLEDRINSNSTHGSYADTYSSLAVQPSQKPTYKLIKSIGFGGYGRVYEGIRSDDGLPVIIKLIPKSGIVNWSNKHFSSMHNPSSRSNSYLPFEIECLIRLRDTPGIVKIHDYFEETTCFVIVMEKLNKCMTLFDLANGKPFSFSQSILKRLFIQLIKINLAIFAKGIVHRDIKPENILVNLEDYSIKIIDFGSAANFRGRNESFKEFQGTLECMPPEWILSGYYESEPATAWSIGVTFYFAVFGKYPFRSKSQIISGKFPLPYSNVSNDLLQFLDSCFQMNASKRFNLHQLLNSAWLKRHDKH</sequence>
<dbReference type="GO" id="GO:0005737">
    <property type="term" value="C:cytoplasm"/>
    <property type="evidence" value="ECO:0007669"/>
    <property type="project" value="TreeGrafter"/>
</dbReference>
<dbReference type="PANTHER" id="PTHR22984:SF25">
    <property type="entry name" value="PROTEIN KINASE DOMAIN-CONTAINING PROTEIN"/>
    <property type="match status" value="1"/>
</dbReference>
<keyword evidence="8 12" id="KW-0067">ATP-binding</keyword>
<keyword evidence="13" id="KW-0472">Membrane</keyword>
<evidence type="ECO:0000256" key="6">
    <source>
        <dbReference type="ARBA" id="ARBA00022741"/>
    </source>
</evidence>
<keyword evidence="13" id="KW-0812">Transmembrane</keyword>
<keyword evidence="9" id="KW-1035">Host cytoplasm</keyword>
<dbReference type="GO" id="GO:0004674">
    <property type="term" value="F:protein serine/threonine kinase activity"/>
    <property type="evidence" value="ECO:0007669"/>
    <property type="project" value="UniProtKB-KW"/>
</dbReference>
<dbReference type="EC" id="2.7.11.1" evidence="2"/>
<protein>
    <recommendedName>
        <fullName evidence="3">Serine/threonine-protein kinase 1</fullName>
        <ecNumber evidence="2">2.7.11.1</ecNumber>
    </recommendedName>
</protein>
<evidence type="ECO:0000256" key="1">
    <source>
        <dbReference type="ARBA" id="ARBA00004192"/>
    </source>
</evidence>
<proteinExistence type="predicted"/>
<evidence type="ECO:0000313" key="16">
    <source>
        <dbReference type="EMBL" id="RNA23412.1"/>
    </source>
</evidence>
<evidence type="ECO:0000256" key="8">
    <source>
        <dbReference type="ARBA" id="ARBA00022840"/>
    </source>
</evidence>
<feature type="binding site" evidence="12">
    <location>
        <position position="491"/>
    </location>
    <ligand>
        <name>ATP</name>
        <dbReference type="ChEBI" id="CHEBI:30616"/>
    </ligand>
</feature>